<protein>
    <submittedName>
        <fullName evidence="9">TolC family outer membrane protein</fullName>
    </submittedName>
</protein>
<proteinExistence type="inferred from homology"/>
<dbReference type="Pfam" id="PF02321">
    <property type="entry name" value="OEP"/>
    <property type="match status" value="2"/>
</dbReference>
<dbReference type="PANTHER" id="PTHR30026">
    <property type="entry name" value="OUTER MEMBRANE PROTEIN TOLC"/>
    <property type="match status" value="1"/>
</dbReference>
<dbReference type="PANTHER" id="PTHR30026:SF22">
    <property type="entry name" value="OUTER MEMBRANE EFFLUX PROTEIN"/>
    <property type="match status" value="1"/>
</dbReference>
<evidence type="ECO:0000313" key="9">
    <source>
        <dbReference type="EMBL" id="MBW0145862.1"/>
    </source>
</evidence>
<reference evidence="9 10" key="1">
    <citation type="submission" date="2021-07" db="EMBL/GenBank/DDBJ databases">
        <title>The draft genome sequence of Sphingomicrobium sp. B8.</title>
        <authorList>
            <person name="Mu L."/>
        </authorList>
    </citation>
    <scope>NUCLEOTIDE SEQUENCE [LARGE SCALE GENOMIC DNA]</scope>
    <source>
        <strain evidence="9 10">B8</strain>
    </source>
</reference>
<keyword evidence="10" id="KW-1185">Reference proteome</keyword>
<gene>
    <name evidence="9" type="ORF">KTQ36_11220</name>
</gene>
<accession>A0ABS6V8E4</accession>
<dbReference type="RefSeq" id="WP_218633739.1">
    <property type="nucleotide sequence ID" value="NZ_JAHVAH010000001.1"/>
</dbReference>
<dbReference type="InterPro" id="IPR010130">
    <property type="entry name" value="T1SS_OMP_TolC"/>
</dbReference>
<evidence type="ECO:0000256" key="7">
    <source>
        <dbReference type="ARBA" id="ARBA00023237"/>
    </source>
</evidence>
<evidence type="ECO:0000256" key="8">
    <source>
        <dbReference type="SAM" id="SignalP"/>
    </source>
</evidence>
<keyword evidence="4" id="KW-1134">Transmembrane beta strand</keyword>
<keyword evidence="3" id="KW-0813">Transport</keyword>
<evidence type="ECO:0000256" key="3">
    <source>
        <dbReference type="ARBA" id="ARBA00022448"/>
    </source>
</evidence>
<evidence type="ECO:0000256" key="2">
    <source>
        <dbReference type="ARBA" id="ARBA00007613"/>
    </source>
</evidence>
<feature type="chain" id="PRO_5047448706" evidence="8">
    <location>
        <begin position="25"/>
        <end position="500"/>
    </location>
</feature>
<evidence type="ECO:0000313" key="10">
    <source>
        <dbReference type="Proteomes" id="UP000698028"/>
    </source>
</evidence>
<dbReference type="InterPro" id="IPR051906">
    <property type="entry name" value="TolC-like"/>
</dbReference>
<dbReference type="Proteomes" id="UP000698028">
    <property type="component" value="Unassembled WGS sequence"/>
</dbReference>
<evidence type="ECO:0000256" key="4">
    <source>
        <dbReference type="ARBA" id="ARBA00022452"/>
    </source>
</evidence>
<sequence length="500" mass="55849">MIKRWTKMMAGAALVALAATPADATDLKTAIQAALQNNPEITQAIYNREATRAERAQAQGAWYPRISVETSAGIRELRNPTRRAIGIADETLYPLEAALTVDQLIWDSGAREAQIRYQAARTDAAAARIEERSEFIALNTSRAYIDYILQQRLVAIAQDNAAFHSRLTNDLRQGVEQGSISIADQQQAEERLSAAQSRVIEAQEDLDTAAITFQRLTGMPIGDVSMPPDLSAALPESLAMAEHLARRNNPFVEEAVADLEAAEELVRQAKGEMGPRINLEGRARYGEDIDGFEGKTTDYLGRIVMRWTLFDGMANSWNVEEQKARASEVQARMYQRTREAEEDVRSAWSRLNRQSNLVNELGAQSRVTDDLLLSYREQFNVGRRSLLDVLDAQNTRYNVQAQLETARLAQLYAQYRVLASVNQLIEAMGLEMATQGYVQERDEYDVEPTSWNVRLNEDSLPPHTMGPPAPGTVEYEYYEAPDAVIVTDDEVVVVDTDGDM</sequence>
<dbReference type="EMBL" id="JAHVAH010000001">
    <property type="protein sequence ID" value="MBW0145862.1"/>
    <property type="molecule type" value="Genomic_DNA"/>
</dbReference>
<comment type="subcellular location">
    <subcellularLocation>
        <location evidence="1">Cell outer membrane</location>
    </subcellularLocation>
</comment>
<comment type="caution">
    <text evidence="9">The sequence shown here is derived from an EMBL/GenBank/DDBJ whole genome shotgun (WGS) entry which is preliminary data.</text>
</comment>
<keyword evidence="7" id="KW-0998">Cell outer membrane</keyword>
<evidence type="ECO:0000256" key="6">
    <source>
        <dbReference type="ARBA" id="ARBA00023136"/>
    </source>
</evidence>
<dbReference type="NCBIfam" id="TIGR01844">
    <property type="entry name" value="type_I_sec_TolC"/>
    <property type="match status" value="1"/>
</dbReference>
<keyword evidence="8" id="KW-0732">Signal</keyword>
<organism evidence="9 10">
    <name type="scientific">Sphingomicrobium clamense</name>
    <dbReference type="NCBI Taxonomy" id="2851013"/>
    <lineage>
        <taxon>Bacteria</taxon>
        <taxon>Pseudomonadati</taxon>
        <taxon>Pseudomonadota</taxon>
        <taxon>Alphaproteobacteria</taxon>
        <taxon>Sphingomonadales</taxon>
        <taxon>Sphingomonadaceae</taxon>
        <taxon>Sphingomicrobium</taxon>
    </lineage>
</organism>
<evidence type="ECO:0000256" key="5">
    <source>
        <dbReference type="ARBA" id="ARBA00022692"/>
    </source>
</evidence>
<evidence type="ECO:0000256" key="1">
    <source>
        <dbReference type="ARBA" id="ARBA00004442"/>
    </source>
</evidence>
<feature type="signal peptide" evidence="8">
    <location>
        <begin position="1"/>
        <end position="24"/>
    </location>
</feature>
<keyword evidence="5" id="KW-0812">Transmembrane</keyword>
<comment type="similarity">
    <text evidence="2">Belongs to the outer membrane factor (OMF) (TC 1.B.17) family.</text>
</comment>
<keyword evidence="6" id="KW-0472">Membrane</keyword>
<dbReference type="InterPro" id="IPR003423">
    <property type="entry name" value="OMP_efflux"/>
</dbReference>
<name>A0ABS6V8E4_9SPHN</name>